<protein>
    <submittedName>
        <fullName evidence="1">Uncharacterized protein</fullName>
    </submittedName>
</protein>
<dbReference type="EMBL" id="SRLO01000202">
    <property type="protein sequence ID" value="TNN67539.1"/>
    <property type="molecule type" value="Genomic_DNA"/>
</dbReference>
<accession>A0A4Z2HNX7</accession>
<name>A0A4Z2HNX7_9TELE</name>
<gene>
    <name evidence="1" type="ORF">EYF80_022212</name>
</gene>
<organism evidence="1 2">
    <name type="scientific">Liparis tanakae</name>
    <name type="common">Tanaka's snailfish</name>
    <dbReference type="NCBI Taxonomy" id="230148"/>
    <lineage>
        <taxon>Eukaryota</taxon>
        <taxon>Metazoa</taxon>
        <taxon>Chordata</taxon>
        <taxon>Craniata</taxon>
        <taxon>Vertebrata</taxon>
        <taxon>Euteleostomi</taxon>
        <taxon>Actinopterygii</taxon>
        <taxon>Neopterygii</taxon>
        <taxon>Teleostei</taxon>
        <taxon>Neoteleostei</taxon>
        <taxon>Acanthomorphata</taxon>
        <taxon>Eupercaria</taxon>
        <taxon>Perciformes</taxon>
        <taxon>Cottioidei</taxon>
        <taxon>Cottales</taxon>
        <taxon>Liparidae</taxon>
        <taxon>Liparis</taxon>
    </lineage>
</organism>
<evidence type="ECO:0000313" key="1">
    <source>
        <dbReference type="EMBL" id="TNN67539.1"/>
    </source>
</evidence>
<keyword evidence="2" id="KW-1185">Reference proteome</keyword>
<evidence type="ECO:0000313" key="2">
    <source>
        <dbReference type="Proteomes" id="UP000314294"/>
    </source>
</evidence>
<reference evidence="1 2" key="1">
    <citation type="submission" date="2019-03" db="EMBL/GenBank/DDBJ databases">
        <title>First draft genome of Liparis tanakae, snailfish: a comprehensive survey of snailfish specific genes.</title>
        <authorList>
            <person name="Kim W."/>
            <person name="Song I."/>
            <person name="Jeong J.-H."/>
            <person name="Kim D."/>
            <person name="Kim S."/>
            <person name="Ryu S."/>
            <person name="Song J.Y."/>
            <person name="Lee S.K."/>
        </authorList>
    </citation>
    <scope>NUCLEOTIDE SEQUENCE [LARGE SCALE GENOMIC DNA]</scope>
    <source>
        <tissue evidence="1">Muscle</tissue>
    </source>
</reference>
<comment type="caution">
    <text evidence="1">The sequence shown here is derived from an EMBL/GenBank/DDBJ whole genome shotgun (WGS) entry which is preliminary data.</text>
</comment>
<proteinExistence type="predicted"/>
<sequence length="120" mass="13031">MTKTAIFCHGKYMSQKDHVRETLAGSGVDLLHEGLEEPTGSRVGHQASSGLDLHLYARQQQQQQQHGSIQSKSSRCLRYYLTAKNTASPANSPSWLELDPVPLPINGELPALAATSGAVY</sequence>
<dbReference type="Proteomes" id="UP000314294">
    <property type="component" value="Unassembled WGS sequence"/>
</dbReference>
<dbReference type="AlphaFoldDB" id="A0A4Z2HNX7"/>